<organism evidence="2 3">
    <name type="scientific">Strongyloides papillosus</name>
    <name type="common">Intestinal threadworm</name>
    <dbReference type="NCBI Taxonomy" id="174720"/>
    <lineage>
        <taxon>Eukaryota</taxon>
        <taxon>Metazoa</taxon>
        <taxon>Ecdysozoa</taxon>
        <taxon>Nematoda</taxon>
        <taxon>Chromadorea</taxon>
        <taxon>Rhabditida</taxon>
        <taxon>Tylenchina</taxon>
        <taxon>Panagrolaimomorpha</taxon>
        <taxon>Strongyloidoidea</taxon>
        <taxon>Strongyloididae</taxon>
        <taxon>Strongyloides</taxon>
    </lineage>
</organism>
<feature type="compositionally biased region" description="Low complexity" evidence="1">
    <location>
        <begin position="116"/>
        <end position="127"/>
    </location>
</feature>
<dbReference type="AlphaFoldDB" id="A0A0N5C523"/>
<proteinExistence type="predicted"/>
<dbReference type="WBParaSite" id="SPAL_0001304800.1">
    <property type="protein sequence ID" value="SPAL_0001304800.1"/>
    <property type="gene ID" value="SPAL_0001304800"/>
</dbReference>
<evidence type="ECO:0000256" key="1">
    <source>
        <dbReference type="SAM" id="MobiDB-lite"/>
    </source>
</evidence>
<protein>
    <submittedName>
        <fullName evidence="3">Cadherin domain-containing protein</fullName>
    </submittedName>
</protein>
<sequence length="136" mass="15247">CHIVLDGFEDAAFNDFYGPLYLTSLLMFDEKNEKYIKVDSVQNLVSNRMYKCALIINANNSKFEKPDYIKETEFSINIIYEKDYNHTGSIISTTSNSFIGSNTSIIYSNSVGSNNSSVADSSSKTNNFTDSNNSKI</sequence>
<accession>A0A0N5C523</accession>
<dbReference type="Proteomes" id="UP000046392">
    <property type="component" value="Unplaced"/>
</dbReference>
<reference evidence="3" key="1">
    <citation type="submission" date="2017-02" db="UniProtKB">
        <authorList>
            <consortium name="WormBaseParasite"/>
        </authorList>
    </citation>
    <scope>IDENTIFICATION</scope>
</reference>
<feature type="region of interest" description="Disordered" evidence="1">
    <location>
        <begin position="116"/>
        <end position="136"/>
    </location>
</feature>
<keyword evidence="2" id="KW-1185">Reference proteome</keyword>
<evidence type="ECO:0000313" key="3">
    <source>
        <dbReference type="WBParaSite" id="SPAL_0001304800.1"/>
    </source>
</evidence>
<name>A0A0N5C523_STREA</name>
<evidence type="ECO:0000313" key="2">
    <source>
        <dbReference type="Proteomes" id="UP000046392"/>
    </source>
</evidence>